<dbReference type="InterPro" id="IPR003593">
    <property type="entry name" value="AAA+_ATPase"/>
</dbReference>
<name>A0A1C3NK25_9XANT</name>
<dbReference type="STRING" id="56449.XBLMG947_1541"/>
<dbReference type="GO" id="GO:0016887">
    <property type="term" value="F:ATP hydrolysis activity"/>
    <property type="evidence" value="ECO:0007669"/>
    <property type="project" value="InterPro"/>
</dbReference>
<dbReference type="EMBL" id="FLTX01000023">
    <property type="protein sequence ID" value="SBV50759.1"/>
    <property type="molecule type" value="Genomic_DNA"/>
</dbReference>
<dbReference type="Pfam" id="PF00005">
    <property type="entry name" value="ABC_tran"/>
    <property type="match status" value="1"/>
</dbReference>
<keyword evidence="1" id="KW-0813">Transport</keyword>
<dbReference type="SUPFAM" id="SSF52540">
    <property type="entry name" value="P-loop containing nucleoside triphosphate hydrolases"/>
    <property type="match status" value="1"/>
</dbReference>
<dbReference type="GO" id="GO:0005524">
    <property type="term" value="F:ATP binding"/>
    <property type="evidence" value="ECO:0007669"/>
    <property type="project" value="UniProtKB-KW"/>
</dbReference>
<dbReference type="InterPro" id="IPR027417">
    <property type="entry name" value="P-loop_NTPase"/>
</dbReference>
<dbReference type="InterPro" id="IPR051782">
    <property type="entry name" value="ABC_Transporter_VariousFunc"/>
</dbReference>
<organism evidence="5 6">
    <name type="scientific">Xanthomonas bromi</name>
    <dbReference type="NCBI Taxonomy" id="56449"/>
    <lineage>
        <taxon>Bacteria</taxon>
        <taxon>Pseudomonadati</taxon>
        <taxon>Pseudomonadota</taxon>
        <taxon>Gammaproteobacteria</taxon>
        <taxon>Lysobacterales</taxon>
        <taxon>Lysobacteraceae</taxon>
        <taxon>Xanthomonas</taxon>
    </lineage>
</organism>
<reference evidence="5 6" key="1">
    <citation type="submission" date="2016-06" db="EMBL/GenBank/DDBJ databases">
        <authorList>
            <person name="Kjaerup R.B."/>
            <person name="Dalgaard T.S."/>
            <person name="Juul-Madsen H.R."/>
        </authorList>
    </citation>
    <scope>NUCLEOTIDE SEQUENCE [LARGE SCALE GENOMIC DNA]</scope>
    <source>
        <strain evidence="5">LMG947</strain>
    </source>
</reference>
<gene>
    <name evidence="5" type="ORF">XBLMG947_1541</name>
</gene>
<evidence type="ECO:0000256" key="2">
    <source>
        <dbReference type="ARBA" id="ARBA00022741"/>
    </source>
</evidence>
<protein>
    <submittedName>
        <fullName evidence="5">ABC transporter, ATP-binding protein</fullName>
    </submittedName>
</protein>
<evidence type="ECO:0000313" key="6">
    <source>
        <dbReference type="Proteomes" id="UP000092503"/>
    </source>
</evidence>
<dbReference type="OrthoDB" id="6005646at2"/>
<dbReference type="Gene3D" id="3.40.50.300">
    <property type="entry name" value="P-loop containing nucleotide triphosphate hydrolases"/>
    <property type="match status" value="1"/>
</dbReference>
<evidence type="ECO:0000259" key="4">
    <source>
        <dbReference type="PROSITE" id="PS50893"/>
    </source>
</evidence>
<sequence>MTLLNMNAVCAGYAAHRVLFDFTARIAAGEVVVLIGANASGKSTLVRVLSGLHEISGGAVVYTDLELGSRPPVGLAVAPNMLPERLTGFHALDLVAAALRTNAIKVAIDYATVVDLYPYMHAPIASYSLGTRQKLAISLAMVGTPRLLLLDESLNGLDLPSVGRTLKFLRKLTQVSGQSVLLVTHNIDLAQSYAQRVWMLENGRLAREWKQDELSRMQCEGQLISRQVMEHLNGA</sequence>
<dbReference type="PANTHER" id="PTHR42939">
    <property type="entry name" value="ABC TRANSPORTER ATP-BINDING PROTEIN ALBC-RELATED"/>
    <property type="match status" value="1"/>
</dbReference>
<keyword evidence="3 5" id="KW-0067">ATP-binding</keyword>
<dbReference type="Proteomes" id="UP000092503">
    <property type="component" value="Unassembled WGS sequence"/>
</dbReference>
<keyword evidence="2" id="KW-0547">Nucleotide-binding</keyword>
<evidence type="ECO:0000313" key="5">
    <source>
        <dbReference type="EMBL" id="SBV50759.1"/>
    </source>
</evidence>
<proteinExistence type="predicted"/>
<dbReference type="PROSITE" id="PS50893">
    <property type="entry name" value="ABC_TRANSPORTER_2"/>
    <property type="match status" value="1"/>
</dbReference>
<dbReference type="RefSeq" id="WP_139074376.1">
    <property type="nucleotide sequence ID" value="NZ_FLTX01000023.1"/>
</dbReference>
<dbReference type="AlphaFoldDB" id="A0A1C3NK25"/>
<dbReference type="SMART" id="SM00382">
    <property type="entry name" value="AAA"/>
    <property type="match status" value="1"/>
</dbReference>
<dbReference type="InterPro" id="IPR003439">
    <property type="entry name" value="ABC_transporter-like_ATP-bd"/>
</dbReference>
<evidence type="ECO:0000256" key="3">
    <source>
        <dbReference type="ARBA" id="ARBA00022840"/>
    </source>
</evidence>
<accession>A0A1C3NK25</accession>
<evidence type="ECO:0000256" key="1">
    <source>
        <dbReference type="ARBA" id="ARBA00022448"/>
    </source>
</evidence>
<feature type="domain" description="ABC transporter" evidence="4">
    <location>
        <begin position="1"/>
        <end position="227"/>
    </location>
</feature>
<dbReference type="PANTHER" id="PTHR42939:SF1">
    <property type="entry name" value="ABC TRANSPORTER ATP-BINDING PROTEIN ALBC-RELATED"/>
    <property type="match status" value="1"/>
</dbReference>